<organism evidence="3 4">
    <name type="scientific">Mucilaginibacter calamicampi</name>
    <dbReference type="NCBI Taxonomy" id="1302352"/>
    <lineage>
        <taxon>Bacteria</taxon>
        <taxon>Pseudomonadati</taxon>
        <taxon>Bacteroidota</taxon>
        <taxon>Sphingobacteriia</taxon>
        <taxon>Sphingobacteriales</taxon>
        <taxon>Sphingobacteriaceae</taxon>
        <taxon>Mucilaginibacter</taxon>
    </lineage>
</organism>
<evidence type="ECO:0000313" key="4">
    <source>
        <dbReference type="Proteomes" id="UP001596958"/>
    </source>
</evidence>
<protein>
    <submittedName>
        <fullName evidence="3">Uncharacterized protein</fullName>
    </submittedName>
</protein>
<accession>A0ABW2Z2Y9</accession>
<evidence type="ECO:0000313" key="3">
    <source>
        <dbReference type="EMBL" id="MFD0752097.1"/>
    </source>
</evidence>
<name>A0ABW2Z2Y9_9SPHI</name>
<comment type="caution">
    <text evidence="3">The sequence shown here is derived from an EMBL/GenBank/DDBJ whole genome shotgun (WGS) entry which is preliminary data.</text>
</comment>
<evidence type="ECO:0000256" key="1">
    <source>
        <dbReference type="SAM" id="MobiDB-lite"/>
    </source>
</evidence>
<feature type="region of interest" description="Disordered" evidence="1">
    <location>
        <begin position="317"/>
        <end position="339"/>
    </location>
</feature>
<feature type="transmembrane region" description="Helical" evidence="2">
    <location>
        <begin position="76"/>
        <end position="98"/>
    </location>
</feature>
<dbReference type="EMBL" id="JBHTHU010000022">
    <property type="protein sequence ID" value="MFD0752097.1"/>
    <property type="molecule type" value="Genomic_DNA"/>
</dbReference>
<dbReference type="RefSeq" id="WP_377102440.1">
    <property type="nucleotide sequence ID" value="NZ_JBHTHU010000022.1"/>
</dbReference>
<dbReference type="Proteomes" id="UP001596958">
    <property type="component" value="Unassembled WGS sequence"/>
</dbReference>
<keyword evidence="4" id="KW-1185">Reference proteome</keyword>
<gene>
    <name evidence="3" type="ORF">ACFQZS_18220</name>
</gene>
<reference evidence="4" key="1">
    <citation type="journal article" date="2019" name="Int. J. Syst. Evol. Microbiol.">
        <title>The Global Catalogue of Microorganisms (GCM) 10K type strain sequencing project: providing services to taxonomists for standard genome sequencing and annotation.</title>
        <authorList>
            <consortium name="The Broad Institute Genomics Platform"/>
            <consortium name="The Broad Institute Genome Sequencing Center for Infectious Disease"/>
            <person name="Wu L."/>
            <person name="Ma J."/>
        </authorList>
    </citation>
    <scope>NUCLEOTIDE SEQUENCE [LARGE SCALE GENOMIC DNA]</scope>
    <source>
        <strain evidence="4">CCUG 63418</strain>
    </source>
</reference>
<sequence>MAKSKTNISQLNKYVKGRLNAQDMHQLERESYDDAFLNEALEGYEALPDDDHEETFALLKNQLHQRAAKSKQKPVVFWRVLPIAATVLVLLGAGYWFLKPEPIKTQNTHAALKNNKRQIAITGPGLQKVTTKERKLVADAHVEPERIKQPAPILNEVVIAGNPSVKYKADTVEYIASDYKVKSKASVDEILKKAEGFEVSPDGSLSFNGTEVSKARLNGKDYTGGDVAKAIKSLPADIIEKFQVVDNYGDQAGKTGIKSGEPDKVLNLTTAKNSVLNEVVVVGYGAQKKTALTGAVTTLKPAPLSIPPVTNRLNGAGNGISDKVLNPGTRPERNKSLGAPAGSYLNETVIYMPQIIYKTDTTEIITNNYPISNAAKVLNVIRRTPGFEQEDRNLYYEAKPIKKIKVNGKEYPGRDLIEVTRNLPADILEKVQVIDDYSNVANRGIRDPGPEKVVNLVVRDIKNRRLPWAIDGRGVIIPGDTVAKPKPQLGWKNYVDYIRLNAAASAKSSDEIMIFFYVGPDGTISNIQAVGYSSAAQYTKAISIIKNGPAWLGFTEPRQIWFKVKLPKK</sequence>
<evidence type="ECO:0000256" key="2">
    <source>
        <dbReference type="SAM" id="Phobius"/>
    </source>
</evidence>
<proteinExistence type="predicted"/>
<keyword evidence="2" id="KW-0812">Transmembrane</keyword>
<keyword evidence="2" id="KW-0472">Membrane</keyword>
<keyword evidence="2" id="KW-1133">Transmembrane helix</keyword>